<evidence type="ECO:0000313" key="10">
    <source>
        <dbReference type="Proteomes" id="UP000332487"/>
    </source>
</evidence>
<evidence type="ECO:0000256" key="1">
    <source>
        <dbReference type="ARBA" id="ARBA00004141"/>
    </source>
</evidence>
<feature type="transmembrane region" description="Helical" evidence="7">
    <location>
        <begin position="423"/>
        <end position="445"/>
    </location>
</feature>
<feature type="transmembrane region" description="Helical" evidence="7">
    <location>
        <begin position="351"/>
        <end position="375"/>
    </location>
</feature>
<feature type="transmembrane region" description="Helical" evidence="7">
    <location>
        <begin position="477"/>
        <end position="494"/>
    </location>
</feature>
<evidence type="ECO:0000259" key="8">
    <source>
        <dbReference type="Pfam" id="PF00535"/>
    </source>
</evidence>
<feature type="transmembrane region" description="Helical" evidence="7">
    <location>
        <begin position="501"/>
        <end position="519"/>
    </location>
</feature>
<organism evidence="9 10">
    <name type="scientific">Candidatus Micrarchaeum acidiphilum ARMAN-2</name>
    <dbReference type="NCBI Taxonomy" id="425595"/>
    <lineage>
        <taxon>Archaea</taxon>
        <taxon>Candidatus Micrarchaeota</taxon>
        <taxon>Candidatus Micrarchaeia</taxon>
        <taxon>Candidatus Micrarchaeales</taxon>
        <taxon>Candidatus Micrarchaeaceae</taxon>
        <taxon>Candidatus Micrarchaeum</taxon>
    </lineage>
</organism>
<reference evidence="9 10" key="1">
    <citation type="journal article" date="2009" name="Genome Biol.">
        <title>Community-wide analysis of microbial genome sequence signatures.</title>
        <authorList>
            <person name="Dick G.J."/>
            <person name="Andersson A.F."/>
            <person name="Baker B.J."/>
            <person name="Simmons S.L."/>
            <person name="Thomas B.C."/>
            <person name="Yelton A.P."/>
            <person name="Banfield J.F."/>
        </authorList>
    </citation>
    <scope>NUCLEOTIDE SEQUENCE [LARGE SCALE GENOMIC DNA]</scope>
    <source>
        <strain evidence="9">ARMAN-2</strain>
    </source>
</reference>
<keyword evidence="5 7" id="KW-1133">Transmembrane helix</keyword>
<dbReference type="GO" id="GO:0016757">
    <property type="term" value="F:glycosyltransferase activity"/>
    <property type="evidence" value="ECO:0007669"/>
    <property type="project" value="UniProtKB-KW"/>
</dbReference>
<name>C7DIQ4_MICA2</name>
<proteinExistence type="predicted"/>
<dbReference type="InterPro" id="IPR029044">
    <property type="entry name" value="Nucleotide-diphossugar_trans"/>
</dbReference>
<evidence type="ECO:0000256" key="4">
    <source>
        <dbReference type="ARBA" id="ARBA00022692"/>
    </source>
</evidence>
<dbReference type="SUPFAM" id="SSF53448">
    <property type="entry name" value="Nucleotide-diphospho-sugar transferases"/>
    <property type="match status" value="1"/>
</dbReference>
<sequence>MQNKFFGTRFTLRLLTVALFILLAVAGFGFSAYLFVVSKSLYMYIISIMFLALSIIAGLFNISASIMYYRSYYYGTYLEKIKQTLKPMESFPTVALAVPVYNENPDIVKRTFDEILTMNYPKDKIRFYLLDDSTKSDVVRELRSYALQKGIVYMHRRNRKGYKAGALNKMLKASKEEFLAIFDYDEKLINKNFLMDLLPYFQDEKMSYLQTEKTHSKGNLFSDSVKMFDAFFFKFIEPARALNNTAIFAGSCGIIRMQYLKKMGGFPEYVIEDTFFSFKSDISDYKSIYVPKVYALGKPIKTFTELVKQQWRYNYGDTQFLKYFFKNNKYFNKDRSTSVQKMDYLVHGLGLNYLSVVLIMFTVISILIVFSAAPFVNLTAQQLLSGKYIGLDLEIFGSLAFLLSFMVPVILTKIYFNSITKGFMLFALNFALAFVRAKAAIAAVLKRSPAIHWNRNNASANLKGLKKLLFSIMNTKIEVMFSGLIFTLSLFAVMNNHFTGGLWLLLYGFMYLFTTIFLYKYG</sequence>
<dbReference type="PANTHER" id="PTHR43867:SF2">
    <property type="entry name" value="CELLULOSE SYNTHASE CATALYTIC SUBUNIT A [UDP-FORMING]"/>
    <property type="match status" value="1"/>
</dbReference>
<comment type="subcellular location">
    <subcellularLocation>
        <location evidence="1">Membrane</location>
        <topology evidence="1">Multi-pass membrane protein</topology>
    </subcellularLocation>
</comment>
<evidence type="ECO:0000256" key="2">
    <source>
        <dbReference type="ARBA" id="ARBA00022676"/>
    </source>
</evidence>
<evidence type="ECO:0000256" key="5">
    <source>
        <dbReference type="ARBA" id="ARBA00022989"/>
    </source>
</evidence>
<evidence type="ECO:0000256" key="3">
    <source>
        <dbReference type="ARBA" id="ARBA00022679"/>
    </source>
</evidence>
<reference evidence="9 10" key="2">
    <citation type="journal article" date="2010" name="Proc. Natl. Acad. Sci. U.S.A.">
        <title>Enigmatic, ultrasmall, uncultivated Archaea.</title>
        <authorList>
            <person name="Baker B.J."/>
            <person name="Comolli L.R."/>
            <person name="Dick G.J."/>
            <person name="Hauser L.J."/>
            <person name="Hyatt D."/>
            <person name="Dill B.D."/>
            <person name="Land M.L."/>
            <person name="Verberkmoes N.C."/>
            <person name="Hettich R.L."/>
            <person name="Banfield J.F."/>
        </authorList>
    </citation>
    <scope>NUCLEOTIDE SEQUENCE [LARGE SCALE GENOMIC DNA]</scope>
    <source>
        <strain evidence="9">ARMAN-2</strain>
    </source>
</reference>
<dbReference type="Gene3D" id="3.90.550.10">
    <property type="entry name" value="Spore Coat Polysaccharide Biosynthesis Protein SpsA, Chain A"/>
    <property type="match status" value="1"/>
</dbReference>
<evidence type="ECO:0000256" key="6">
    <source>
        <dbReference type="ARBA" id="ARBA00023136"/>
    </source>
</evidence>
<feature type="transmembrane region" description="Helical" evidence="7">
    <location>
        <begin position="12"/>
        <end position="35"/>
    </location>
</feature>
<dbReference type="PANTHER" id="PTHR43867">
    <property type="entry name" value="CELLULOSE SYNTHASE CATALYTIC SUBUNIT A [UDP-FORMING]"/>
    <property type="match status" value="1"/>
</dbReference>
<accession>C7DIQ4</accession>
<feature type="transmembrane region" description="Helical" evidence="7">
    <location>
        <begin position="41"/>
        <end position="62"/>
    </location>
</feature>
<dbReference type="AlphaFoldDB" id="C7DIQ4"/>
<dbReference type="InterPro" id="IPR001173">
    <property type="entry name" value="Glyco_trans_2-like"/>
</dbReference>
<gene>
    <name evidence="9" type="ORF">UNLARM2_0942</name>
</gene>
<dbReference type="GO" id="GO:0016020">
    <property type="term" value="C:membrane"/>
    <property type="evidence" value="ECO:0007669"/>
    <property type="project" value="UniProtKB-SubCell"/>
</dbReference>
<keyword evidence="2" id="KW-0328">Glycosyltransferase</keyword>
<dbReference type="Pfam" id="PF00535">
    <property type="entry name" value="Glycos_transf_2"/>
    <property type="match status" value="1"/>
</dbReference>
<keyword evidence="6 7" id="KW-0472">Membrane</keyword>
<feature type="domain" description="Glycosyltransferase 2-like" evidence="8">
    <location>
        <begin position="97"/>
        <end position="263"/>
    </location>
</feature>
<evidence type="ECO:0000256" key="7">
    <source>
        <dbReference type="SAM" id="Phobius"/>
    </source>
</evidence>
<dbReference type="Proteomes" id="UP000332487">
    <property type="component" value="Unassembled WGS sequence"/>
</dbReference>
<evidence type="ECO:0000313" key="9">
    <source>
        <dbReference type="EMBL" id="EET89828.1"/>
    </source>
</evidence>
<keyword evidence="10" id="KW-1185">Reference proteome</keyword>
<protein>
    <submittedName>
        <fullName evidence="9">Glycosyl transferase family 2</fullName>
    </submittedName>
</protein>
<feature type="transmembrane region" description="Helical" evidence="7">
    <location>
        <begin position="395"/>
        <end position="416"/>
    </location>
</feature>
<dbReference type="InterPro" id="IPR050321">
    <property type="entry name" value="Glycosyltr_2/OpgH_subfam"/>
</dbReference>
<dbReference type="EMBL" id="GG697241">
    <property type="protein sequence ID" value="EET89828.1"/>
    <property type="molecule type" value="Genomic_DNA"/>
</dbReference>
<keyword evidence="4 7" id="KW-0812">Transmembrane</keyword>
<keyword evidence="3 9" id="KW-0808">Transferase</keyword>